<dbReference type="InterPro" id="IPR023198">
    <property type="entry name" value="PGP-like_dom2"/>
</dbReference>
<dbReference type="PRINTS" id="PR00413">
    <property type="entry name" value="HADHALOGNASE"/>
</dbReference>
<dbReference type="SFLD" id="SFLDS00003">
    <property type="entry name" value="Haloacid_Dehalogenase"/>
    <property type="match status" value="1"/>
</dbReference>
<dbReference type="InterPro" id="IPR041492">
    <property type="entry name" value="HAD_2"/>
</dbReference>
<reference evidence="1" key="2">
    <citation type="journal article" date="2021" name="PeerJ">
        <title>Extensive microbial diversity within the chicken gut microbiome revealed by metagenomics and culture.</title>
        <authorList>
            <person name="Gilroy R."/>
            <person name="Ravi A."/>
            <person name="Getino M."/>
            <person name="Pursley I."/>
            <person name="Horton D.L."/>
            <person name="Alikhan N.F."/>
            <person name="Baker D."/>
            <person name="Gharbi K."/>
            <person name="Hall N."/>
            <person name="Watson M."/>
            <person name="Adriaenssens E.M."/>
            <person name="Foster-Nyarko E."/>
            <person name="Jarju S."/>
            <person name="Secka A."/>
            <person name="Antonio M."/>
            <person name="Oren A."/>
            <person name="Chaudhuri R.R."/>
            <person name="La Ragione R."/>
            <person name="Hildebrand F."/>
            <person name="Pallen M.J."/>
        </authorList>
    </citation>
    <scope>NUCLEOTIDE SEQUENCE</scope>
    <source>
        <strain evidence="1">ChiSjej3B21-11622</strain>
    </source>
</reference>
<dbReference type="Proteomes" id="UP000886886">
    <property type="component" value="Unassembled WGS sequence"/>
</dbReference>
<evidence type="ECO:0000313" key="1">
    <source>
        <dbReference type="EMBL" id="HIQ97902.1"/>
    </source>
</evidence>
<dbReference type="PANTHER" id="PTHR43481:SF4">
    <property type="entry name" value="GLYCEROL-1-PHOSPHATE PHOSPHOHYDROLASE 1-RELATED"/>
    <property type="match status" value="1"/>
</dbReference>
<dbReference type="SFLD" id="SFLDG01129">
    <property type="entry name" value="C1.5:_HAD__Beta-PGM__Phosphata"/>
    <property type="match status" value="1"/>
</dbReference>
<dbReference type="InterPro" id="IPR051806">
    <property type="entry name" value="HAD-like_SPP"/>
</dbReference>
<organism evidence="1 2">
    <name type="scientific">Candidatus Limivivens merdigallinarum</name>
    <dbReference type="NCBI Taxonomy" id="2840859"/>
    <lineage>
        <taxon>Bacteria</taxon>
        <taxon>Bacillati</taxon>
        <taxon>Bacillota</taxon>
        <taxon>Clostridia</taxon>
        <taxon>Lachnospirales</taxon>
        <taxon>Lachnospiraceae</taxon>
        <taxon>Lachnospiraceae incertae sedis</taxon>
        <taxon>Candidatus Limivivens</taxon>
    </lineage>
</organism>
<dbReference type="Gene3D" id="1.10.150.240">
    <property type="entry name" value="Putative phosphatase, domain 2"/>
    <property type="match status" value="1"/>
</dbReference>
<accession>A0A9D0ZYH3</accession>
<dbReference type="AlphaFoldDB" id="A0A9D0ZYH3"/>
<dbReference type="Pfam" id="PF13419">
    <property type="entry name" value="HAD_2"/>
    <property type="match status" value="1"/>
</dbReference>
<dbReference type="SFLD" id="SFLDG01135">
    <property type="entry name" value="C1.5.6:_HAD__Beta-PGM__Phospha"/>
    <property type="match status" value="1"/>
</dbReference>
<dbReference type="GO" id="GO:0050308">
    <property type="term" value="F:sugar-phosphatase activity"/>
    <property type="evidence" value="ECO:0007669"/>
    <property type="project" value="TreeGrafter"/>
</dbReference>
<protein>
    <submittedName>
        <fullName evidence="1">HAD family phosphatase</fullName>
    </submittedName>
</protein>
<dbReference type="InterPro" id="IPR006439">
    <property type="entry name" value="HAD-SF_hydro_IA"/>
</dbReference>
<dbReference type="PANTHER" id="PTHR43481">
    <property type="entry name" value="FRUCTOSE-1-PHOSPHATE PHOSPHATASE"/>
    <property type="match status" value="1"/>
</dbReference>
<dbReference type="NCBIfam" id="TIGR01549">
    <property type="entry name" value="HAD-SF-IA-v1"/>
    <property type="match status" value="1"/>
</dbReference>
<dbReference type="InterPro" id="IPR036412">
    <property type="entry name" value="HAD-like_sf"/>
</dbReference>
<dbReference type="InterPro" id="IPR023214">
    <property type="entry name" value="HAD_sf"/>
</dbReference>
<sequence length="249" mass="27909">MLAVVFDMDGVLLDTESVCRKAWYLCGPQYGIKASSVEPLLRKCVGSNQDKMKETLYLELGKDFPAKDFLQAAAEEIQRELKRDGIPIKEGAPEILTSLYQQGARLALASSTRTSQVEEELSRAGLYGYFHYVIGGDRIKRSKPDPEIYLKACQGLGVLPEETYAVEDSYNGVRSASRAGLKTLMVPDILEPTEEMEELAEGIFRDLFGVKSYLEQNAVIWNTDSKNVSLPDGHCHTDRRHQRAVREDL</sequence>
<gene>
    <name evidence="1" type="ORF">IAB26_15235</name>
</gene>
<dbReference type="EMBL" id="DVFT01000223">
    <property type="protein sequence ID" value="HIQ97902.1"/>
    <property type="molecule type" value="Genomic_DNA"/>
</dbReference>
<name>A0A9D0ZYH3_9FIRM</name>
<dbReference type="NCBIfam" id="TIGR01509">
    <property type="entry name" value="HAD-SF-IA-v3"/>
    <property type="match status" value="1"/>
</dbReference>
<proteinExistence type="predicted"/>
<comment type="caution">
    <text evidence="1">The sequence shown here is derived from an EMBL/GenBank/DDBJ whole genome shotgun (WGS) entry which is preliminary data.</text>
</comment>
<reference evidence="1" key="1">
    <citation type="submission" date="2020-10" db="EMBL/GenBank/DDBJ databases">
        <authorList>
            <person name="Gilroy R."/>
        </authorList>
    </citation>
    <scope>NUCLEOTIDE SEQUENCE</scope>
    <source>
        <strain evidence="1">ChiSjej3B21-11622</strain>
    </source>
</reference>
<evidence type="ECO:0000313" key="2">
    <source>
        <dbReference type="Proteomes" id="UP000886886"/>
    </source>
</evidence>
<dbReference type="SUPFAM" id="SSF56784">
    <property type="entry name" value="HAD-like"/>
    <property type="match status" value="1"/>
</dbReference>
<dbReference type="Gene3D" id="3.40.50.1000">
    <property type="entry name" value="HAD superfamily/HAD-like"/>
    <property type="match status" value="1"/>
</dbReference>